<dbReference type="GO" id="GO:0006370">
    <property type="term" value="P:7-methylguanosine mRNA capping"/>
    <property type="evidence" value="ECO:0007669"/>
    <property type="project" value="UniProtKB-UniRule"/>
</dbReference>
<feature type="binding site" evidence="14">
    <location>
        <position position="332"/>
    </location>
    <ligand>
        <name>GTP</name>
        <dbReference type="ChEBI" id="CHEBI:37565"/>
    </ligand>
</feature>
<dbReference type="GO" id="GO:0004484">
    <property type="term" value="F:mRNA guanylyltransferase activity"/>
    <property type="evidence" value="ECO:0007669"/>
    <property type="project" value="UniProtKB-UniRule"/>
</dbReference>
<dbReference type="InterPro" id="IPR012340">
    <property type="entry name" value="NA-bd_OB-fold"/>
</dbReference>
<feature type="domain" description="Tyrosine specific protein phosphatases" evidence="17">
    <location>
        <begin position="112"/>
        <end position="177"/>
    </location>
</feature>
<feature type="binding site" evidence="14">
    <location>
        <begin position="542"/>
        <end position="547"/>
    </location>
    <ligand>
        <name>GTP</name>
        <dbReference type="ChEBI" id="CHEBI:37565"/>
    </ligand>
</feature>
<keyword evidence="9 12" id="KW-0342">GTP-binding</keyword>
<dbReference type="Gene3D" id="2.40.50.140">
    <property type="entry name" value="Nucleic acid-binding proteins"/>
    <property type="match status" value="1"/>
</dbReference>
<sequence>MREPKSPLLKSDGPTRQMVEMSKERPVNCREILAIQNSSQLSLCSKIPEEDRFYLQMIFAYVQSKQRKVGLVVDLTNTSRFYDKSEVEKTGAKYIKLQCRGHGEAPSRDQTKTFIQICNNFSVQNPQDVIGVHCTHGFNRSGFLICAYLVEKRTGDHVPVSVVSIDMAVQIFAQARPPGIYKGHYIKDLFKQYGDVNDATPPPELPDWCTEADDEDEESPSNGGIPSASPSKGRNRDAVNENKVFMEGVKGVEIVTEFEKLTRLRRKVERCVGSVNMSFQAVNRCPWTCKILATFNRCITKSAGRQTDSGKTRIRLYMLLIDGARQNYFFDRDHTIFSAPVFKFPKRKSEGFLSDTLVDGEMITDTDDDDNPVPRFLIYDIVQFQGEEVGKMNYDVRLQCIQKEIINVRHEYMQKGWINKQQEPFSIRRKEFWDITKTKNILTGHFSKQISHETDGLIFQPFKEVRILLKWKPPSQNSVDFRLVITEVQATGCLKESKGLLYVNHMKEPFAQMPITNALKKYNKKIVECKFDQKKQHWVFMRERTDKSFPNAYTTAVAVCQSIMKPVTKDKLLDFIENHAMKPKKGPDPGGTSSPRPKRRRMEGPSGAGMMDGKLMLPPPPR</sequence>
<dbReference type="InterPro" id="IPR029021">
    <property type="entry name" value="Prot-tyrosine_phosphatase-like"/>
</dbReference>
<evidence type="ECO:0000256" key="3">
    <source>
        <dbReference type="ARBA" id="ARBA00022679"/>
    </source>
</evidence>
<dbReference type="InterPro" id="IPR000340">
    <property type="entry name" value="Dual-sp_phosphatase_cat-dom"/>
</dbReference>
<keyword evidence="3 12" id="KW-0808">Transferase</keyword>
<evidence type="ECO:0000256" key="8">
    <source>
        <dbReference type="ARBA" id="ARBA00023042"/>
    </source>
</evidence>
<keyword evidence="19" id="KW-1185">Reference proteome</keyword>
<feature type="binding site" evidence="14">
    <location>
        <begin position="470"/>
        <end position="472"/>
    </location>
    <ligand>
        <name>GTP</name>
        <dbReference type="ChEBI" id="CHEBI:37565"/>
    </ligand>
</feature>
<protein>
    <recommendedName>
        <fullName evidence="12">mRNA-capping enzyme</fullName>
    </recommendedName>
    <domain>
        <recommendedName>
            <fullName evidence="12">mRNA 5'-triphosphate monophosphatase</fullName>
            <ecNumber evidence="12">3.6.1.74</ecNumber>
        </recommendedName>
        <alternativeName>
            <fullName evidence="12">mRNA 5'-phosphatase</fullName>
        </alternativeName>
    </domain>
    <domain>
        <recommendedName>
            <fullName evidence="12">mRNA guanylyltransferase</fullName>
            <ecNumber evidence="12">2.7.7.50</ecNumber>
        </recommendedName>
        <alternativeName>
            <fullName evidence="12">GTP--RNA guanylyltransferase</fullName>
            <shortName evidence="12">GTase</shortName>
        </alternativeName>
    </domain>
</protein>
<feature type="binding site" evidence="14">
    <location>
        <position position="313"/>
    </location>
    <ligand>
        <name>GTP</name>
        <dbReference type="ChEBI" id="CHEBI:37565"/>
    </ligand>
</feature>
<comment type="similarity">
    <text evidence="12">In the C-terminal section; belongs to the eukaryotic GTase family.</text>
</comment>
<dbReference type="InterPro" id="IPR051029">
    <property type="entry name" value="mRNA_Capping_Enz/RNA_Phosphat"/>
</dbReference>
<feature type="binding site" evidence="14">
    <location>
        <begin position="359"/>
        <end position="361"/>
    </location>
    <ligand>
        <name>GTP</name>
        <dbReference type="ChEBI" id="CHEBI:37565"/>
    </ligand>
</feature>
<keyword evidence="10 12" id="KW-0539">Nucleus</keyword>
<accession>A0A2G8JDR9</accession>
<evidence type="ECO:0000256" key="2">
    <source>
        <dbReference type="ARBA" id="ARBA00022664"/>
    </source>
</evidence>
<dbReference type="Pfam" id="PF00782">
    <property type="entry name" value="DSPc"/>
    <property type="match status" value="1"/>
</dbReference>
<evidence type="ECO:0000256" key="15">
    <source>
        <dbReference type="SAM" id="MobiDB-lite"/>
    </source>
</evidence>
<dbReference type="InterPro" id="IPR016130">
    <property type="entry name" value="Tyr_Pase_AS"/>
</dbReference>
<dbReference type="FunFam" id="2.40.50.140:FF:000291">
    <property type="entry name" value="mRNA-capping enzyme"/>
    <property type="match status" value="1"/>
</dbReference>
<keyword evidence="5 12" id="KW-0547">Nucleotide-binding</keyword>
<keyword evidence="4 12" id="KW-0548">Nucleotidyltransferase</keyword>
<evidence type="ECO:0000256" key="11">
    <source>
        <dbReference type="ARBA" id="ARBA00044624"/>
    </source>
</evidence>
<dbReference type="EC" id="3.6.1.74" evidence="12"/>
<feature type="compositionally biased region" description="Polar residues" evidence="15">
    <location>
        <begin position="220"/>
        <end position="232"/>
    </location>
</feature>
<dbReference type="Pfam" id="PF03919">
    <property type="entry name" value="mRNA_cap_C"/>
    <property type="match status" value="1"/>
</dbReference>
<comment type="subcellular location">
    <subcellularLocation>
        <location evidence="1 12">Nucleus</location>
    </subcellularLocation>
</comment>
<dbReference type="InterPro" id="IPR000387">
    <property type="entry name" value="Tyr_Pase_dom"/>
</dbReference>
<organism evidence="18 19">
    <name type="scientific">Stichopus japonicus</name>
    <name type="common">Sea cucumber</name>
    <dbReference type="NCBI Taxonomy" id="307972"/>
    <lineage>
        <taxon>Eukaryota</taxon>
        <taxon>Metazoa</taxon>
        <taxon>Echinodermata</taxon>
        <taxon>Eleutherozoa</taxon>
        <taxon>Echinozoa</taxon>
        <taxon>Holothuroidea</taxon>
        <taxon>Aspidochirotacea</taxon>
        <taxon>Aspidochirotida</taxon>
        <taxon>Stichopodidae</taxon>
        <taxon>Apostichopus</taxon>
    </lineage>
</organism>
<evidence type="ECO:0000256" key="5">
    <source>
        <dbReference type="ARBA" id="ARBA00022741"/>
    </source>
</evidence>
<dbReference type="STRING" id="307972.A0A2G8JDR9"/>
<evidence type="ECO:0000313" key="19">
    <source>
        <dbReference type="Proteomes" id="UP000230750"/>
    </source>
</evidence>
<dbReference type="PIRSF" id="PIRSF036958">
    <property type="entry name" value="mRNA_capping_HCE"/>
    <property type="match status" value="1"/>
</dbReference>
<evidence type="ECO:0000313" key="18">
    <source>
        <dbReference type="EMBL" id="PIK33875.1"/>
    </source>
</evidence>
<dbReference type="OrthoDB" id="200924at2759"/>
<dbReference type="GO" id="GO:0005634">
    <property type="term" value="C:nucleus"/>
    <property type="evidence" value="ECO:0007669"/>
    <property type="project" value="UniProtKB-SubCell"/>
</dbReference>
<comment type="caution">
    <text evidence="18">The sequence shown here is derived from an EMBL/GenBank/DDBJ whole genome shotgun (WGS) entry which is preliminary data.</text>
</comment>
<dbReference type="Gene3D" id="4.10.87.10">
    <property type="entry name" value="mRNA Capping Enzyme, domain 3"/>
    <property type="match status" value="1"/>
</dbReference>
<evidence type="ECO:0000259" key="16">
    <source>
        <dbReference type="PROSITE" id="PS50054"/>
    </source>
</evidence>
<keyword evidence="7" id="KW-0904">Protein phosphatase</keyword>
<evidence type="ECO:0000256" key="10">
    <source>
        <dbReference type="ARBA" id="ARBA00023242"/>
    </source>
</evidence>
<feature type="compositionally biased region" description="Acidic residues" evidence="15">
    <location>
        <begin position="210"/>
        <end position="219"/>
    </location>
</feature>
<dbReference type="GO" id="GO:0004721">
    <property type="term" value="F:phosphoprotein phosphatase activity"/>
    <property type="evidence" value="ECO:0007669"/>
    <property type="project" value="UniProtKB-UniRule"/>
</dbReference>
<feature type="domain" description="Tyrosine-protein phosphatase" evidence="16">
    <location>
        <begin position="33"/>
        <end position="199"/>
    </location>
</feature>
<evidence type="ECO:0000256" key="6">
    <source>
        <dbReference type="ARBA" id="ARBA00022801"/>
    </source>
</evidence>
<dbReference type="PANTHER" id="PTHR10367:SF17">
    <property type="entry name" value="MRNA-CAPPING ENZYME"/>
    <property type="match status" value="1"/>
</dbReference>
<comment type="function">
    <text evidence="12">Bifunctional mRNA-capping enzyme exhibiting RNA 5'-triphosphate monophosphatase activity in the N-terminal part and mRNA guanylyltransferase activity in the C-terminal part. Catalyzes the first two steps of cap formation: by removing the gamma-phosphate from the 5'-triphosphate end of nascent mRNA to yield a diphosphate end, and by transferring the GMP moiety of GTP to the 5'-diphosphate terminus of RNA via a covalent enzyme-GMP reaction intermediate.</text>
</comment>
<gene>
    <name evidence="18" type="ORF">BSL78_29303</name>
</gene>
<dbReference type="InterPro" id="IPR013846">
    <property type="entry name" value="mRNA_cap_enzyme_C"/>
</dbReference>
<comment type="similarity">
    <text evidence="12">In the N-terminal section; belongs to the non-receptor class of the protein-tyrosine phosphatase family.</text>
</comment>
<dbReference type="EC" id="2.7.7.50" evidence="12"/>
<name>A0A2G8JDR9_STIJA</name>
<feature type="region of interest" description="Disordered" evidence="15">
    <location>
        <begin position="579"/>
        <end position="622"/>
    </location>
</feature>
<dbReference type="EMBL" id="MRZV01002377">
    <property type="protein sequence ID" value="PIK33875.1"/>
    <property type="molecule type" value="Genomic_DNA"/>
</dbReference>
<dbReference type="PROSITE" id="PS50054">
    <property type="entry name" value="TYR_PHOSPHATASE_DUAL"/>
    <property type="match status" value="1"/>
</dbReference>
<dbReference type="PROSITE" id="PS50056">
    <property type="entry name" value="TYR_PHOSPHATASE_2"/>
    <property type="match status" value="1"/>
</dbReference>
<dbReference type="Pfam" id="PF01331">
    <property type="entry name" value="mRNA_cap_enzyme"/>
    <property type="match status" value="1"/>
</dbReference>
<dbReference type="PROSITE" id="PS00383">
    <property type="entry name" value="TYR_PHOSPHATASE_1"/>
    <property type="match status" value="1"/>
</dbReference>
<dbReference type="Gene3D" id="3.30.470.30">
    <property type="entry name" value="DNA ligase/mRNA capping enzyme"/>
    <property type="match status" value="1"/>
</dbReference>
<evidence type="ECO:0000259" key="17">
    <source>
        <dbReference type="PROSITE" id="PS50056"/>
    </source>
</evidence>
<comment type="catalytic activity">
    <reaction evidence="11">
        <text>a 5'-end diphospho-ribonucleoside in mRNA + GTP + H(+) = a 5'-end (5'-triphosphoguanosine)-ribonucleoside in mRNA + diphosphate</text>
        <dbReference type="Rhea" id="RHEA:67012"/>
        <dbReference type="Rhea" id="RHEA-COMP:17165"/>
        <dbReference type="Rhea" id="RHEA-COMP:17166"/>
        <dbReference type="ChEBI" id="CHEBI:15378"/>
        <dbReference type="ChEBI" id="CHEBI:33019"/>
        <dbReference type="ChEBI" id="CHEBI:37565"/>
        <dbReference type="ChEBI" id="CHEBI:167616"/>
        <dbReference type="ChEBI" id="CHEBI:167617"/>
        <dbReference type="EC" id="2.7.7.50"/>
    </reaction>
    <physiologicalReaction direction="left-to-right" evidence="11">
        <dbReference type="Rhea" id="RHEA:67013"/>
    </physiologicalReaction>
</comment>
<comment type="catalytic activity">
    <reaction evidence="12">
        <text>a 5'-end triphospho-ribonucleoside in mRNA + H2O = a 5'-end diphospho-ribonucleoside in mRNA + phosphate + H(+)</text>
        <dbReference type="Rhea" id="RHEA:67004"/>
        <dbReference type="Rhea" id="RHEA-COMP:17164"/>
        <dbReference type="Rhea" id="RHEA-COMP:17165"/>
        <dbReference type="ChEBI" id="CHEBI:15377"/>
        <dbReference type="ChEBI" id="CHEBI:15378"/>
        <dbReference type="ChEBI" id="CHEBI:43474"/>
        <dbReference type="ChEBI" id="CHEBI:167616"/>
        <dbReference type="ChEBI" id="CHEBI:167618"/>
        <dbReference type="EC" id="3.6.1.74"/>
    </reaction>
</comment>
<feature type="active site" description="Phosphocysteine intermediate" evidence="13">
    <location>
        <position position="134"/>
    </location>
</feature>
<dbReference type="AlphaFoldDB" id="A0A2G8JDR9"/>
<evidence type="ECO:0000256" key="1">
    <source>
        <dbReference type="ARBA" id="ARBA00004123"/>
    </source>
</evidence>
<dbReference type="InterPro" id="IPR020422">
    <property type="entry name" value="TYR_PHOSPHATASE_DUAL_dom"/>
</dbReference>
<evidence type="ECO:0000256" key="7">
    <source>
        <dbReference type="ARBA" id="ARBA00022912"/>
    </source>
</evidence>
<proteinExistence type="inferred from homology"/>
<dbReference type="PANTHER" id="PTHR10367">
    <property type="entry name" value="MRNA-CAPPING ENZYME"/>
    <property type="match status" value="1"/>
</dbReference>
<dbReference type="Gene3D" id="3.90.190.10">
    <property type="entry name" value="Protein tyrosine phosphatase superfamily"/>
    <property type="match status" value="1"/>
</dbReference>
<dbReference type="SUPFAM" id="SSF50249">
    <property type="entry name" value="Nucleic acid-binding proteins"/>
    <property type="match status" value="1"/>
</dbReference>
<feature type="region of interest" description="Disordered" evidence="15">
    <location>
        <begin position="201"/>
        <end position="237"/>
    </location>
</feature>
<dbReference type="GO" id="GO:0140818">
    <property type="term" value="F:mRNA 5'-triphosphate monophosphatase activity"/>
    <property type="evidence" value="ECO:0007669"/>
    <property type="project" value="UniProtKB-EC"/>
</dbReference>
<dbReference type="SUPFAM" id="SSF52799">
    <property type="entry name" value="(Phosphotyrosine protein) phosphatases II"/>
    <property type="match status" value="1"/>
</dbReference>
<dbReference type="SUPFAM" id="SSF56091">
    <property type="entry name" value="DNA ligase/mRNA capping enzyme, catalytic domain"/>
    <property type="match status" value="1"/>
</dbReference>
<dbReference type="GO" id="GO:0005525">
    <property type="term" value="F:GTP binding"/>
    <property type="evidence" value="ECO:0007669"/>
    <property type="project" value="UniProtKB-UniRule"/>
</dbReference>
<dbReference type="InterPro" id="IPR017074">
    <property type="entry name" value="mRNA_cap_enz_bifunc"/>
</dbReference>
<keyword evidence="8 12" id="KW-0506">mRNA capping</keyword>
<reference evidence="18 19" key="1">
    <citation type="journal article" date="2017" name="PLoS Biol.">
        <title>The sea cucumber genome provides insights into morphological evolution and visceral regeneration.</title>
        <authorList>
            <person name="Zhang X."/>
            <person name="Sun L."/>
            <person name="Yuan J."/>
            <person name="Sun Y."/>
            <person name="Gao Y."/>
            <person name="Zhang L."/>
            <person name="Li S."/>
            <person name="Dai H."/>
            <person name="Hamel J.F."/>
            <person name="Liu C."/>
            <person name="Yu Y."/>
            <person name="Liu S."/>
            <person name="Lin W."/>
            <person name="Guo K."/>
            <person name="Jin S."/>
            <person name="Xu P."/>
            <person name="Storey K.B."/>
            <person name="Huan P."/>
            <person name="Zhang T."/>
            <person name="Zhou Y."/>
            <person name="Zhang J."/>
            <person name="Lin C."/>
            <person name="Li X."/>
            <person name="Xing L."/>
            <person name="Huo D."/>
            <person name="Sun M."/>
            <person name="Wang L."/>
            <person name="Mercier A."/>
            <person name="Li F."/>
            <person name="Yang H."/>
            <person name="Xiang J."/>
        </authorList>
    </citation>
    <scope>NUCLEOTIDE SEQUENCE [LARGE SCALE GENOMIC DNA]</scope>
    <source>
        <strain evidence="18">Shaxun</strain>
        <tissue evidence="18">Muscle</tissue>
    </source>
</reference>
<evidence type="ECO:0000256" key="4">
    <source>
        <dbReference type="ARBA" id="ARBA00022695"/>
    </source>
</evidence>
<evidence type="ECO:0000256" key="13">
    <source>
        <dbReference type="PIRSR" id="PIRSR036958-1"/>
    </source>
</evidence>
<dbReference type="GO" id="GO:0004651">
    <property type="term" value="F:polynucleotide 5'-phosphatase activity"/>
    <property type="evidence" value="ECO:0007669"/>
    <property type="project" value="UniProtKB-UniRule"/>
</dbReference>
<dbReference type="Proteomes" id="UP000230750">
    <property type="component" value="Unassembled WGS sequence"/>
</dbReference>
<keyword evidence="6 12" id="KW-0378">Hydrolase</keyword>
<dbReference type="InterPro" id="IPR001339">
    <property type="entry name" value="mRNA_cap_enzyme_adenylation"/>
</dbReference>
<dbReference type="CDD" id="cd07895">
    <property type="entry name" value="Adenylation_mRNA_capping"/>
    <property type="match status" value="1"/>
</dbReference>
<evidence type="ECO:0000256" key="9">
    <source>
        <dbReference type="ARBA" id="ARBA00023134"/>
    </source>
</evidence>
<evidence type="ECO:0000256" key="14">
    <source>
        <dbReference type="PIRSR" id="PIRSR036958-3"/>
    </source>
</evidence>
<dbReference type="GO" id="GO:0005524">
    <property type="term" value="F:ATP binding"/>
    <property type="evidence" value="ECO:0007669"/>
    <property type="project" value="InterPro"/>
</dbReference>
<evidence type="ECO:0000256" key="12">
    <source>
        <dbReference type="PIRNR" id="PIRNR036958"/>
    </source>
</evidence>
<keyword evidence="2 12" id="KW-0507">mRNA processing</keyword>